<evidence type="ECO:0000313" key="1">
    <source>
        <dbReference type="EMBL" id="TQV97050.1"/>
    </source>
</evidence>
<comment type="caution">
    <text evidence="1">The sequence shown here is derived from an EMBL/GenBank/DDBJ whole genome shotgun (WGS) entry which is preliminary data.</text>
</comment>
<dbReference type="AlphaFoldDB" id="A0A545V5R1"/>
<organism evidence="1 2">
    <name type="scientific">Cordyceps javanica</name>
    <dbReference type="NCBI Taxonomy" id="43265"/>
    <lineage>
        <taxon>Eukaryota</taxon>
        <taxon>Fungi</taxon>
        <taxon>Dikarya</taxon>
        <taxon>Ascomycota</taxon>
        <taxon>Pezizomycotina</taxon>
        <taxon>Sordariomycetes</taxon>
        <taxon>Hypocreomycetidae</taxon>
        <taxon>Hypocreales</taxon>
        <taxon>Cordycipitaceae</taxon>
        <taxon>Cordyceps</taxon>
    </lineage>
</organism>
<proteinExistence type="predicted"/>
<sequence>MMTRTPKSTLPISFFSPVLKYGRRGKCETRRECVPSPRLGLPRSDKAPQCHGLRAGLISDGAKTDGLSLSRTAWLPLSAPLLIVVAAPPGNKLLARGGAMRRMPQATRKAERLSRTPHDWFRNLVS</sequence>
<dbReference type="Proteomes" id="UP000315783">
    <property type="component" value="Unassembled WGS sequence"/>
</dbReference>
<accession>A0A545V5R1</accession>
<keyword evidence="2" id="KW-1185">Reference proteome</keyword>
<gene>
    <name evidence="1" type="ORF">IF1G_04290</name>
</gene>
<name>A0A545V5R1_9HYPO</name>
<dbReference type="EMBL" id="SPUK01000005">
    <property type="protein sequence ID" value="TQV97050.1"/>
    <property type="molecule type" value="Genomic_DNA"/>
</dbReference>
<protein>
    <submittedName>
        <fullName evidence="1">Uncharacterized protein</fullName>
    </submittedName>
</protein>
<reference evidence="1 2" key="1">
    <citation type="journal article" date="2019" name="Appl. Microbiol. Biotechnol.">
        <title>Genome sequence of Isaria javanica and comparative genome analysis insights into family S53 peptidase evolution in fungal entomopathogens.</title>
        <authorList>
            <person name="Lin R."/>
            <person name="Zhang X."/>
            <person name="Xin B."/>
            <person name="Zou M."/>
            <person name="Gao Y."/>
            <person name="Qin F."/>
            <person name="Hu Q."/>
            <person name="Xie B."/>
            <person name="Cheng X."/>
        </authorList>
    </citation>
    <scope>NUCLEOTIDE SEQUENCE [LARGE SCALE GENOMIC DNA]</scope>
    <source>
        <strain evidence="1 2">IJ1G</strain>
    </source>
</reference>
<evidence type="ECO:0000313" key="2">
    <source>
        <dbReference type="Proteomes" id="UP000315783"/>
    </source>
</evidence>